<dbReference type="GO" id="GO:0016036">
    <property type="term" value="P:cellular response to phosphate starvation"/>
    <property type="evidence" value="ECO:0007669"/>
    <property type="project" value="TreeGrafter"/>
</dbReference>
<dbReference type="GO" id="GO:0006817">
    <property type="term" value="P:phosphate ion transport"/>
    <property type="evidence" value="ECO:0007669"/>
    <property type="project" value="TreeGrafter"/>
</dbReference>
<evidence type="ECO:0000256" key="4">
    <source>
        <dbReference type="ARBA" id="ARBA00023136"/>
    </source>
</evidence>
<dbReference type="OrthoDB" id="9970435at2759"/>
<name>A0A166GT08_9AGAM</name>
<reference evidence="8 9" key="1">
    <citation type="journal article" date="2016" name="Mol. Biol. Evol.">
        <title>Comparative Genomics of Early-Diverging Mushroom-Forming Fungi Provides Insights into the Origins of Lignocellulose Decay Capabilities.</title>
        <authorList>
            <person name="Nagy L.G."/>
            <person name="Riley R."/>
            <person name="Tritt A."/>
            <person name="Adam C."/>
            <person name="Daum C."/>
            <person name="Floudas D."/>
            <person name="Sun H."/>
            <person name="Yadav J.S."/>
            <person name="Pangilinan J."/>
            <person name="Larsson K.H."/>
            <person name="Matsuura K."/>
            <person name="Barry K."/>
            <person name="Labutti K."/>
            <person name="Kuo R."/>
            <person name="Ohm R.A."/>
            <person name="Bhattacharya S.S."/>
            <person name="Shirouzu T."/>
            <person name="Yoshinaga Y."/>
            <person name="Martin F.M."/>
            <person name="Grigoriev I.V."/>
            <person name="Hibbett D.S."/>
        </authorList>
    </citation>
    <scope>NUCLEOTIDE SEQUENCE [LARGE SCALE GENOMIC DNA]</scope>
    <source>
        <strain evidence="8 9">CBS 109695</strain>
    </source>
</reference>
<evidence type="ECO:0000256" key="3">
    <source>
        <dbReference type="ARBA" id="ARBA00022989"/>
    </source>
</evidence>
<protein>
    <submittedName>
        <fullName evidence="8">EXS-domain-containing protein</fullName>
    </submittedName>
</protein>
<keyword evidence="4 6" id="KW-0472">Membrane</keyword>
<proteinExistence type="predicted"/>
<keyword evidence="3 6" id="KW-1133">Transmembrane helix</keyword>
<feature type="region of interest" description="Disordered" evidence="5">
    <location>
        <begin position="283"/>
        <end position="310"/>
    </location>
</feature>
<dbReference type="PROSITE" id="PS51380">
    <property type="entry name" value="EXS"/>
    <property type="match status" value="1"/>
</dbReference>
<feature type="transmembrane region" description="Helical" evidence="6">
    <location>
        <begin position="110"/>
        <end position="129"/>
    </location>
</feature>
<accession>A0A166GT08</accession>
<dbReference type="AlphaFoldDB" id="A0A166GT08"/>
<dbReference type="GO" id="GO:0000822">
    <property type="term" value="F:inositol hexakisphosphate binding"/>
    <property type="evidence" value="ECO:0007669"/>
    <property type="project" value="TreeGrafter"/>
</dbReference>
<feature type="transmembrane region" description="Helical" evidence="6">
    <location>
        <begin position="209"/>
        <end position="227"/>
    </location>
</feature>
<evidence type="ECO:0000256" key="6">
    <source>
        <dbReference type="SAM" id="Phobius"/>
    </source>
</evidence>
<dbReference type="EMBL" id="KV417575">
    <property type="protein sequence ID" value="KZP18136.1"/>
    <property type="molecule type" value="Genomic_DNA"/>
</dbReference>
<gene>
    <name evidence="8" type="ORF">FIBSPDRAFT_745749</name>
</gene>
<dbReference type="InterPro" id="IPR004342">
    <property type="entry name" value="EXS_C"/>
</dbReference>
<dbReference type="Pfam" id="PF03124">
    <property type="entry name" value="EXS"/>
    <property type="match status" value="1"/>
</dbReference>
<evidence type="ECO:0000313" key="9">
    <source>
        <dbReference type="Proteomes" id="UP000076532"/>
    </source>
</evidence>
<feature type="domain" description="EXS" evidence="7">
    <location>
        <begin position="73"/>
        <end position="268"/>
    </location>
</feature>
<dbReference type="GO" id="GO:0005794">
    <property type="term" value="C:Golgi apparatus"/>
    <property type="evidence" value="ECO:0007669"/>
    <property type="project" value="TreeGrafter"/>
</dbReference>
<evidence type="ECO:0000259" key="7">
    <source>
        <dbReference type="PROSITE" id="PS51380"/>
    </source>
</evidence>
<evidence type="ECO:0000313" key="8">
    <source>
        <dbReference type="EMBL" id="KZP18136.1"/>
    </source>
</evidence>
<organism evidence="8 9">
    <name type="scientific">Athelia psychrophila</name>
    <dbReference type="NCBI Taxonomy" id="1759441"/>
    <lineage>
        <taxon>Eukaryota</taxon>
        <taxon>Fungi</taxon>
        <taxon>Dikarya</taxon>
        <taxon>Basidiomycota</taxon>
        <taxon>Agaricomycotina</taxon>
        <taxon>Agaricomycetes</taxon>
        <taxon>Agaricomycetidae</taxon>
        <taxon>Atheliales</taxon>
        <taxon>Atheliaceae</taxon>
        <taxon>Athelia</taxon>
    </lineage>
</organism>
<evidence type="ECO:0000256" key="2">
    <source>
        <dbReference type="ARBA" id="ARBA00022692"/>
    </source>
</evidence>
<dbReference type="GO" id="GO:0005886">
    <property type="term" value="C:plasma membrane"/>
    <property type="evidence" value="ECO:0007669"/>
    <property type="project" value="TreeGrafter"/>
</dbReference>
<dbReference type="STRING" id="436010.A0A166GT08"/>
<comment type="subcellular location">
    <subcellularLocation>
        <location evidence="1">Membrane</location>
        <topology evidence="1">Multi-pass membrane protein</topology>
    </subcellularLocation>
</comment>
<dbReference type="PANTHER" id="PTHR10783:SF103">
    <property type="entry name" value="SOLUTE CARRIER FAMILY 53 MEMBER 1"/>
    <property type="match status" value="1"/>
</dbReference>
<dbReference type="Proteomes" id="UP000076532">
    <property type="component" value="Unassembled WGS sequence"/>
</dbReference>
<sequence>MFNPLPVFFRSSRWWLLRSVGELLISGVHRVEFTDFWMGDQFCSLVFTLTHLYFTGCAYRLGFPPNVFTACGVQTHQGWSVQFVLAILPFAVRLVQSIRRYADSGLPTHLVNGGKYTMGIVYYLAYFVWRFHGQSSRGAPFIAWCFFGTVYSVYACTWDYLMDWSLFKPHARYPLLRSDLVYTNEIPFYYFALVSNLLIRFIWVLYIPVAGPSIILRTFIGGFLEMLRRWQWNFYRLENEHTGNMDQYRISREVPLPYTVDAQEDEDGDEDAVSQRSLWLPGAHRRKNERGTNMRRMTSPVIREGGGAAA</sequence>
<dbReference type="PANTHER" id="PTHR10783">
    <property type="entry name" value="XENOTROPIC AND POLYTROPIC RETROVIRUS RECEPTOR 1-RELATED"/>
    <property type="match status" value="1"/>
</dbReference>
<keyword evidence="9" id="KW-1185">Reference proteome</keyword>
<evidence type="ECO:0000256" key="5">
    <source>
        <dbReference type="SAM" id="MobiDB-lite"/>
    </source>
</evidence>
<evidence type="ECO:0000256" key="1">
    <source>
        <dbReference type="ARBA" id="ARBA00004141"/>
    </source>
</evidence>
<keyword evidence="2 6" id="KW-0812">Transmembrane</keyword>
<feature type="transmembrane region" description="Helical" evidence="6">
    <location>
        <begin position="141"/>
        <end position="161"/>
    </location>
</feature>